<sequence length="107" mass="13185">MIDVSSRESRRQFYTSTAWRKLRRKVLIRDHFECQWCAAEGKVTMSDQSILEVDHIKELEHYPEFALDIDNLRTLCKEHHNQRHERFEFRKKGKSKKKDYRDDEWWG</sequence>
<dbReference type="PANTHER" id="PTHR41286">
    <property type="entry name" value="HNH NUCLEASE YAJD-RELATED"/>
    <property type="match status" value="1"/>
</dbReference>
<dbReference type="GO" id="GO:0016787">
    <property type="term" value="F:hydrolase activity"/>
    <property type="evidence" value="ECO:0007669"/>
    <property type="project" value="UniProtKB-KW"/>
</dbReference>
<organism evidence="7 8">
    <name type="scientific">Streptococcus varani</name>
    <dbReference type="NCBI Taxonomy" id="1608583"/>
    <lineage>
        <taxon>Bacteria</taxon>
        <taxon>Bacillati</taxon>
        <taxon>Bacillota</taxon>
        <taxon>Bacilli</taxon>
        <taxon>Lactobacillales</taxon>
        <taxon>Streptococcaceae</taxon>
        <taxon>Streptococcus</taxon>
    </lineage>
</organism>
<keyword evidence="2" id="KW-0378">Hydrolase</keyword>
<feature type="region of interest" description="Disordered" evidence="5">
    <location>
        <begin position="87"/>
        <end position="107"/>
    </location>
</feature>
<evidence type="ECO:0000256" key="2">
    <source>
        <dbReference type="ARBA" id="ARBA00022801"/>
    </source>
</evidence>
<dbReference type="InterPro" id="IPR002711">
    <property type="entry name" value="HNH"/>
</dbReference>
<evidence type="ECO:0000313" key="7">
    <source>
        <dbReference type="EMBL" id="CQR24589.1"/>
    </source>
</evidence>
<accession>A0A0E4CSI7</accession>
<dbReference type="EMBL" id="CTEN01000002">
    <property type="protein sequence ID" value="CQR24589.1"/>
    <property type="molecule type" value="Genomic_DNA"/>
</dbReference>
<keyword evidence="7" id="KW-0255">Endonuclease</keyword>
<dbReference type="PANTHER" id="PTHR41286:SF1">
    <property type="entry name" value="HNH NUCLEASE YAJD-RELATED"/>
    <property type="match status" value="1"/>
</dbReference>
<dbReference type="GO" id="GO:0003676">
    <property type="term" value="F:nucleic acid binding"/>
    <property type="evidence" value="ECO:0007669"/>
    <property type="project" value="InterPro"/>
</dbReference>
<feature type="domain" description="HNH nuclease" evidence="6">
    <location>
        <begin position="21"/>
        <end position="81"/>
    </location>
</feature>
<dbReference type="GO" id="GO:0004519">
    <property type="term" value="F:endonuclease activity"/>
    <property type="evidence" value="ECO:0007669"/>
    <property type="project" value="UniProtKB-KW"/>
</dbReference>
<gene>
    <name evidence="7" type="ORF">BN1356_00933</name>
</gene>
<name>A0A0E4CSI7_9STRE</name>
<dbReference type="OrthoDB" id="9811997at2"/>
<dbReference type="InterPro" id="IPR003615">
    <property type="entry name" value="HNH_nuc"/>
</dbReference>
<evidence type="ECO:0000256" key="1">
    <source>
        <dbReference type="ARBA" id="ARBA00022722"/>
    </source>
</evidence>
<proteinExistence type="inferred from homology"/>
<keyword evidence="1" id="KW-0540">Nuclease</keyword>
<dbReference type="RefSeq" id="WP_093650226.1">
    <property type="nucleotide sequence ID" value="NZ_CTEN01000002.1"/>
</dbReference>
<dbReference type="GO" id="GO:0005829">
    <property type="term" value="C:cytosol"/>
    <property type="evidence" value="ECO:0007669"/>
    <property type="project" value="TreeGrafter"/>
</dbReference>
<dbReference type="STRING" id="1608583.BN1356_00933"/>
<reference evidence="8" key="1">
    <citation type="submission" date="2015-03" db="EMBL/GenBank/DDBJ databases">
        <authorList>
            <person name="Urmite Genomes"/>
        </authorList>
    </citation>
    <scope>NUCLEOTIDE SEQUENCE [LARGE SCALE GENOMIC DNA]</scope>
    <source>
        <strain evidence="8">FF10</strain>
    </source>
</reference>
<comment type="similarity">
    <text evidence="3">Belongs to the HNH nuclease family.</text>
</comment>
<dbReference type="SMART" id="SM00507">
    <property type="entry name" value="HNHc"/>
    <property type="match status" value="1"/>
</dbReference>
<evidence type="ECO:0000313" key="8">
    <source>
        <dbReference type="Proteomes" id="UP000198604"/>
    </source>
</evidence>
<protein>
    <recommendedName>
        <fullName evidence="4">Putative HNH nuclease YajD</fullName>
    </recommendedName>
</protein>
<dbReference type="Gene3D" id="1.10.30.50">
    <property type="match status" value="1"/>
</dbReference>
<evidence type="ECO:0000256" key="4">
    <source>
        <dbReference type="ARBA" id="ARBA00040194"/>
    </source>
</evidence>
<evidence type="ECO:0000259" key="6">
    <source>
        <dbReference type="SMART" id="SM00507"/>
    </source>
</evidence>
<dbReference type="AlphaFoldDB" id="A0A0E4CSI7"/>
<dbReference type="GO" id="GO:0008270">
    <property type="term" value="F:zinc ion binding"/>
    <property type="evidence" value="ECO:0007669"/>
    <property type="project" value="InterPro"/>
</dbReference>
<dbReference type="Pfam" id="PF01844">
    <property type="entry name" value="HNH"/>
    <property type="match status" value="1"/>
</dbReference>
<keyword evidence="8" id="KW-1185">Reference proteome</keyword>
<dbReference type="Proteomes" id="UP000198604">
    <property type="component" value="Unassembled WGS sequence"/>
</dbReference>
<evidence type="ECO:0000256" key="3">
    <source>
        <dbReference type="ARBA" id="ARBA00038412"/>
    </source>
</evidence>
<evidence type="ECO:0000256" key="5">
    <source>
        <dbReference type="SAM" id="MobiDB-lite"/>
    </source>
</evidence>
<dbReference type="CDD" id="cd00085">
    <property type="entry name" value="HNHc"/>
    <property type="match status" value="1"/>
</dbReference>